<keyword evidence="2" id="KW-0805">Transcription regulation</keyword>
<dbReference type="InterPro" id="IPR007627">
    <property type="entry name" value="RNA_pol_sigma70_r2"/>
</dbReference>
<keyword evidence="6" id="KW-0472">Membrane</keyword>
<dbReference type="SUPFAM" id="SSF88659">
    <property type="entry name" value="Sigma3 and sigma4 domains of RNA polymerase sigma factors"/>
    <property type="match status" value="1"/>
</dbReference>
<keyword evidence="5" id="KW-0804">Transcription</keyword>
<evidence type="ECO:0000259" key="8">
    <source>
        <dbReference type="Pfam" id="PF08281"/>
    </source>
</evidence>
<feature type="domain" description="RNA polymerase sigma-70 region 2" evidence="7">
    <location>
        <begin position="24"/>
        <end position="91"/>
    </location>
</feature>
<dbReference type="InterPro" id="IPR013324">
    <property type="entry name" value="RNA_pol_sigma_r3/r4-like"/>
</dbReference>
<evidence type="ECO:0000313" key="9">
    <source>
        <dbReference type="EMBL" id="MDW2798754.1"/>
    </source>
</evidence>
<keyword evidence="10" id="KW-1185">Reference proteome</keyword>
<dbReference type="InterPro" id="IPR013249">
    <property type="entry name" value="RNA_pol_sigma70_r4_t2"/>
</dbReference>
<dbReference type="InterPro" id="IPR014284">
    <property type="entry name" value="RNA_pol_sigma-70_dom"/>
</dbReference>
<comment type="caution">
    <text evidence="9">The sequence shown here is derived from an EMBL/GenBank/DDBJ whole genome shotgun (WGS) entry which is preliminary data.</text>
</comment>
<accession>A0ABU4GME2</accession>
<evidence type="ECO:0000256" key="6">
    <source>
        <dbReference type="SAM" id="Phobius"/>
    </source>
</evidence>
<feature type="transmembrane region" description="Helical" evidence="6">
    <location>
        <begin position="218"/>
        <end position="238"/>
    </location>
</feature>
<protein>
    <submittedName>
        <fullName evidence="9">Sigma-70 family RNA polymerase sigma factor</fullName>
    </submittedName>
</protein>
<dbReference type="EMBL" id="JAWONS010000221">
    <property type="protein sequence ID" value="MDW2798754.1"/>
    <property type="molecule type" value="Genomic_DNA"/>
</dbReference>
<dbReference type="InterPro" id="IPR013325">
    <property type="entry name" value="RNA_pol_sigma_r2"/>
</dbReference>
<feature type="domain" description="RNA polymerase sigma factor 70 region 4 type 2" evidence="8">
    <location>
        <begin position="117"/>
        <end position="158"/>
    </location>
</feature>
<dbReference type="InterPro" id="IPR039425">
    <property type="entry name" value="RNA_pol_sigma-70-like"/>
</dbReference>
<dbReference type="NCBIfam" id="TIGR02937">
    <property type="entry name" value="sigma70-ECF"/>
    <property type="match status" value="1"/>
</dbReference>
<evidence type="ECO:0000259" key="7">
    <source>
        <dbReference type="Pfam" id="PF04542"/>
    </source>
</evidence>
<sequence>MNRVKIDTIFDLIKNKEPRGFELLYQQYFRIMYGVAYSITGNDELSKDAVQNTLIKLFGLEPYKFPKAHALTWLYSVVKNETLMLLRKEKHTIDISTIAEVLPVVDKSIEDFADMENYYSMISSLNEKQQQIVTLKVLGGMSHKEISHMLQKPIGTIQWTYNMSIKKLRAVLSTMAALVIMLGTGFVYKLIRAFDIENIEIPEMENPVNIPTPPVIDAWVIVLGICFLLSVTALIVFFRNSDKLPTKRKTKC</sequence>
<dbReference type="PANTHER" id="PTHR43133:SF8">
    <property type="entry name" value="RNA POLYMERASE SIGMA FACTOR HI_1459-RELATED"/>
    <property type="match status" value="1"/>
</dbReference>
<dbReference type="SUPFAM" id="SSF88946">
    <property type="entry name" value="Sigma2 domain of RNA polymerase sigma factors"/>
    <property type="match status" value="1"/>
</dbReference>
<name>A0ABU4GME2_9CLOT</name>
<dbReference type="Gene3D" id="1.10.1740.10">
    <property type="match status" value="1"/>
</dbReference>
<reference evidence="9 10" key="1">
    <citation type="submission" date="2023-10" db="EMBL/GenBank/DDBJ databases">
        <title>A novel Glycoside Hydrolase 43-Like Enzyme from Clostrdium boliviensis is an Endo-xylanase, and a Candidate for Xylooligosaccharides Production from Different Xylan Substrates.</title>
        <authorList>
            <person name="Alvarez M.T."/>
            <person name="Rocabado-Villegas L.R."/>
            <person name="Salas-Veizaga D.M."/>
            <person name="Linares-Pasten J.A."/>
            <person name="Gudmundsdottir E.E."/>
            <person name="Hreggvidsson G.O."/>
            <person name="Adlercreutz P."/>
            <person name="Nordberg Karlsson E."/>
        </authorList>
    </citation>
    <scope>NUCLEOTIDE SEQUENCE [LARGE SCALE GENOMIC DNA]</scope>
    <source>
        <strain evidence="9 10">E-1</strain>
    </source>
</reference>
<dbReference type="RefSeq" id="WP_318064961.1">
    <property type="nucleotide sequence ID" value="NZ_JAWONS010000221.1"/>
</dbReference>
<evidence type="ECO:0000256" key="4">
    <source>
        <dbReference type="ARBA" id="ARBA00023125"/>
    </source>
</evidence>
<dbReference type="Gene3D" id="1.10.10.10">
    <property type="entry name" value="Winged helix-like DNA-binding domain superfamily/Winged helix DNA-binding domain"/>
    <property type="match status" value="1"/>
</dbReference>
<keyword evidence="6" id="KW-0812">Transmembrane</keyword>
<evidence type="ECO:0000313" key="10">
    <source>
        <dbReference type="Proteomes" id="UP001276854"/>
    </source>
</evidence>
<evidence type="ECO:0000256" key="1">
    <source>
        <dbReference type="ARBA" id="ARBA00010641"/>
    </source>
</evidence>
<keyword evidence="4" id="KW-0238">DNA-binding</keyword>
<dbReference type="PANTHER" id="PTHR43133">
    <property type="entry name" value="RNA POLYMERASE ECF-TYPE SIGMA FACTO"/>
    <property type="match status" value="1"/>
</dbReference>
<dbReference type="Proteomes" id="UP001276854">
    <property type="component" value="Unassembled WGS sequence"/>
</dbReference>
<feature type="transmembrane region" description="Helical" evidence="6">
    <location>
        <begin position="170"/>
        <end position="191"/>
    </location>
</feature>
<gene>
    <name evidence="9" type="ORF">RZO55_14320</name>
</gene>
<organism evidence="9 10">
    <name type="scientific">Clostridium boliviensis</name>
    <dbReference type="NCBI Taxonomy" id="318465"/>
    <lineage>
        <taxon>Bacteria</taxon>
        <taxon>Bacillati</taxon>
        <taxon>Bacillota</taxon>
        <taxon>Clostridia</taxon>
        <taxon>Eubacteriales</taxon>
        <taxon>Clostridiaceae</taxon>
        <taxon>Clostridium</taxon>
    </lineage>
</organism>
<comment type="similarity">
    <text evidence="1">Belongs to the sigma-70 factor family. ECF subfamily.</text>
</comment>
<evidence type="ECO:0000256" key="5">
    <source>
        <dbReference type="ARBA" id="ARBA00023163"/>
    </source>
</evidence>
<proteinExistence type="inferred from homology"/>
<keyword evidence="6" id="KW-1133">Transmembrane helix</keyword>
<keyword evidence="3" id="KW-0731">Sigma factor</keyword>
<dbReference type="Pfam" id="PF04542">
    <property type="entry name" value="Sigma70_r2"/>
    <property type="match status" value="1"/>
</dbReference>
<dbReference type="Pfam" id="PF08281">
    <property type="entry name" value="Sigma70_r4_2"/>
    <property type="match status" value="1"/>
</dbReference>
<dbReference type="InterPro" id="IPR036388">
    <property type="entry name" value="WH-like_DNA-bd_sf"/>
</dbReference>
<evidence type="ECO:0000256" key="3">
    <source>
        <dbReference type="ARBA" id="ARBA00023082"/>
    </source>
</evidence>
<evidence type="ECO:0000256" key="2">
    <source>
        <dbReference type="ARBA" id="ARBA00023015"/>
    </source>
</evidence>